<accession>A0ABS3AS87</accession>
<dbReference type="PANTHER" id="PTHR31302:SF22">
    <property type="entry name" value="PHOSPHOESTERASE"/>
    <property type="match status" value="1"/>
</dbReference>
<keyword evidence="3" id="KW-1185">Reference proteome</keyword>
<evidence type="ECO:0000313" key="2">
    <source>
        <dbReference type="EMBL" id="MBN4066987.1"/>
    </source>
</evidence>
<dbReference type="Gene3D" id="3.60.21.10">
    <property type="match status" value="1"/>
</dbReference>
<reference evidence="2 3" key="1">
    <citation type="submission" date="2021-02" db="EMBL/GenBank/DDBJ databases">
        <title>Activity-based single-cell genomes from oceanic crustal fluid captures similar information to metagenomic and metatranscriptomic surveys with orders of magnitude less sampling.</title>
        <authorList>
            <person name="D'Angelo T.S."/>
            <person name="Orcutt B.N."/>
        </authorList>
    </citation>
    <scope>NUCLEOTIDE SEQUENCE [LARGE SCALE GENOMIC DNA]</scope>
    <source>
        <strain evidence="2">AH-315-G07</strain>
    </source>
</reference>
<evidence type="ECO:0000259" key="1">
    <source>
        <dbReference type="Pfam" id="PF00149"/>
    </source>
</evidence>
<dbReference type="InterPro" id="IPR029052">
    <property type="entry name" value="Metallo-depent_PP-like"/>
</dbReference>
<dbReference type="SUPFAM" id="SSF56300">
    <property type="entry name" value="Metallo-dependent phosphatases"/>
    <property type="match status" value="1"/>
</dbReference>
<dbReference type="InterPro" id="IPR051158">
    <property type="entry name" value="Metallophosphoesterase_sf"/>
</dbReference>
<comment type="caution">
    <text evidence="2">The sequence shown here is derived from an EMBL/GenBank/DDBJ whole genome shotgun (WGS) entry which is preliminary data.</text>
</comment>
<feature type="domain" description="Calcineurin-like phosphoesterase" evidence="1">
    <location>
        <begin position="1"/>
        <end position="221"/>
    </location>
</feature>
<organism evidence="2 3">
    <name type="scientific">Simkania negevensis</name>
    <dbReference type="NCBI Taxonomy" id="83561"/>
    <lineage>
        <taxon>Bacteria</taxon>
        <taxon>Pseudomonadati</taxon>
        <taxon>Chlamydiota</taxon>
        <taxon>Chlamydiia</taxon>
        <taxon>Parachlamydiales</taxon>
        <taxon>Simkaniaceae</taxon>
        <taxon>Simkania</taxon>
    </lineage>
</organism>
<dbReference type="PANTHER" id="PTHR31302">
    <property type="entry name" value="TRANSMEMBRANE PROTEIN WITH METALLOPHOSPHOESTERASE DOMAIN-RELATED"/>
    <property type="match status" value="1"/>
</dbReference>
<dbReference type="EMBL" id="JAFITR010000047">
    <property type="protein sequence ID" value="MBN4066987.1"/>
    <property type="molecule type" value="Genomic_DNA"/>
</dbReference>
<dbReference type="InterPro" id="IPR014578">
    <property type="entry name" value="Pesterase_CT488"/>
</dbReference>
<dbReference type="Proteomes" id="UP000722121">
    <property type="component" value="Unassembled WGS sequence"/>
</dbReference>
<sequence length="255" mass="29377">MAVWAIADLHLSFGTPNKEMDPFGEEWIGHADKVKKEWEASIDEEDLILLAGDLSWAMHITEAVADLEWLHALPGTKVIIRGNHDYWWESLKKLKQHLPPSIHPVHNTTFNWQGISIAGARLWDTEELRFGQHITLSANTISSMPQIDNKKAEEALTKQRKIFARELNRLELSLKELDPHATTRIAMTHYPPISYNLQPSQTADLLERYNIDICVFGHLHSVDKRAKIFGKRKGIEYHLTSCDYLNFQPLRILSR</sequence>
<evidence type="ECO:0000313" key="3">
    <source>
        <dbReference type="Proteomes" id="UP000722121"/>
    </source>
</evidence>
<protein>
    <submittedName>
        <fullName evidence="2">Metallophosphoesterase</fullName>
    </submittedName>
</protein>
<name>A0ABS3AS87_9BACT</name>
<gene>
    <name evidence="2" type="ORF">JYU14_02780</name>
</gene>
<dbReference type="InterPro" id="IPR004843">
    <property type="entry name" value="Calcineurin-like_PHP"/>
</dbReference>
<dbReference type="Pfam" id="PF00149">
    <property type="entry name" value="Metallophos"/>
    <property type="match status" value="1"/>
</dbReference>
<proteinExistence type="predicted"/>
<dbReference type="PIRSF" id="PIRSF033094">
    <property type="entry name" value="Pesterase_CT488"/>
    <property type="match status" value="1"/>
</dbReference>